<organism evidence="3 4">
    <name type="scientific">Hypholoma sublateritium (strain FD-334 SS-4)</name>
    <dbReference type="NCBI Taxonomy" id="945553"/>
    <lineage>
        <taxon>Eukaryota</taxon>
        <taxon>Fungi</taxon>
        <taxon>Dikarya</taxon>
        <taxon>Basidiomycota</taxon>
        <taxon>Agaricomycotina</taxon>
        <taxon>Agaricomycetes</taxon>
        <taxon>Agaricomycetidae</taxon>
        <taxon>Agaricales</taxon>
        <taxon>Agaricineae</taxon>
        <taxon>Strophariaceae</taxon>
        <taxon>Hypholoma</taxon>
    </lineage>
</organism>
<gene>
    <name evidence="3" type="ORF">HYPSUDRAFT_517570</name>
</gene>
<evidence type="ECO:0000313" key="3">
    <source>
        <dbReference type="EMBL" id="KJA29412.1"/>
    </source>
</evidence>
<protein>
    <submittedName>
        <fullName evidence="3">Uncharacterized protein</fullName>
    </submittedName>
</protein>
<keyword evidence="4" id="KW-1185">Reference proteome</keyword>
<feature type="compositionally biased region" description="Low complexity" evidence="1">
    <location>
        <begin position="541"/>
        <end position="557"/>
    </location>
</feature>
<keyword evidence="2" id="KW-0732">Signal</keyword>
<feature type="region of interest" description="Disordered" evidence="1">
    <location>
        <begin position="80"/>
        <end position="102"/>
    </location>
</feature>
<accession>A0A0D2LMV6</accession>
<proteinExistence type="predicted"/>
<feature type="chain" id="PRO_5002246443" evidence="2">
    <location>
        <begin position="28"/>
        <end position="758"/>
    </location>
</feature>
<dbReference type="EMBL" id="KN817519">
    <property type="protein sequence ID" value="KJA29412.1"/>
    <property type="molecule type" value="Genomic_DNA"/>
</dbReference>
<dbReference type="Proteomes" id="UP000054270">
    <property type="component" value="Unassembled WGS sequence"/>
</dbReference>
<evidence type="ECO:0000313" key="4">
    <source>
        <dbReference type="Proteomes" id="UP000054270"/>
    </source>
</evidence>
<feature type="region of interest" description="Disordered" evidence="1">
    <location>
        <begin position="537"/>
        <end position="573"/>
    </location>
</feature>
<name>A0A0D2LMV6_HYPSF</name>
<reference evidence="4" key="1">
    <citation type="submission" date="2014-04" db="EMBL/GenBank/DDBJ databases">
        <title>Evolutionary Origins and Diversification of the Mycorrhizal Mutualists.</title>
        <authorList>
            <consortium name="DOE Joint Genome Institute"/>
            <consortium name="Mycorrhizal Genomics Consortium"/>
            <person name="Kohler A."/>
            <person name="Kuo A."/>
            <person name="Nagy L.G."/>
            <person name="Floudas D."/>
            <person name="Copeland A."/>
            <person name="Barry K.W."/>
            <person name="Cichocki N."/>
            <person name="Veneault-Fourrey C."/>
            <person name="LaButti K."/>
            <person name="Lindquist E.A."/>
            <person name="Lipzen A."/>
            <person name="Lundell T."/>
            <person name="Morin E."/>
            <person name="Murat C."/>
            <person name="Riley R."/>
            <person name="Ohm R."/>
            <person name="Sun H."/>
            <person name="Tunlid A."/>
            <person name="Henrissat B."/>
            <person name="Grigoriev I.V."/>
            <person name="Hibbett D.S."/>
            <person name="Martin F."/>
        </authorList>
    </citation>
    <scope>NUCLEOTIDE SEQUENCE [LARGE SCALE GENOMIC DNA]</scope>
    <source>
        <strain evidence="4">FD-334 SS-4</strain>
    </source>
</reference>
<evidence type="ECO:0000256" key="1">
    <source>
        <dbReference type="SAM" id="MobiDB-lite"/>
    </source>
</evidence>
<dbReference type="AlphaFoldDB" id="A0A0D2LMV6"/>
<evidence type="ECO:0000256" key="2">
    <source>
        <dbReference type="SAM" id="SignalP"/>
    </source>
</evidence>
<sequence>MTLFRTIIYDLTTLLLTLSISSDMVKCGPKLPSPSRRELERIEKENKRIAQIESGVVPVSLGEPRANSFYLPPLGKKRRVKRTEPATIEESQRKRAKKQKRALARRNAKAMVKEALARLTAGSQAKVAGSKGDSADNDGLGISASGGIPATGRSTLEVPIAIIHTPLLTKSDHESGVEANSSNSSDLIPGWALLKSATKSWRSGKTMDQDLGLGLSPGMLGLDLGQNSGNNSNTLVTSTPRLDVKIPTGTESGSFFDNETFVSGPSKQIDATQEVKILDGQSSPERHRVHLPSRNPFLGFVHRFGLGSEPPARFSFRAPPHASPVSKTAIFSEPLDYSKYSSKRSSSAYSSVRSQSEVVHKRAAEQPIAEASDLQCLLPVAPQPSSLAESGLMRANLTQPLLPILSFGTSVASKAPGATVFKFDEAPEKARVGGPSIIRLGVETPPVAARVSAPAKLPSLSDAAVKNGFYAPGPSISSRAPLFNDENPPAVTPGKITTPVRMENSRVREANRPPPIGYNHTAVVTHWVTPNHAREQNSGQIVNSGSFSSNISSVRGSAQAAPDGPTESMDANGQVENAHTGKSASHVLKFPASPNLTLRPLAPAAPIIHKTSHTRIVTERDIHSPRSVILNDLEKGSCGGNLNSESTDGVERTSPLLSPTFNIRQPDGLTTCPDTPPWGSRSGIVPPASTPVSRSPRIFAIALPTPPWSRAPILPTHGPHITDSQANGGREAGGMRGFVLALKWALKKTIDYLWQRRA</sequence>
<feature type="signal peptide" evidence="2">
    <location>
        <begin position="1"/>
        <end position="27"/>
    </location>
</feature>
<dbReference type="OrthoDB" id="3071540at2759"/>